<evidence type="ECO:0000313" key="3">
    <source>
        <dbReference type="EMBL" id="MBC3935058.1"/>
    </source>
</evidence>
<organism evidence="3 4">
    <name type="scientific">Undibacterium rugosum</name>
    <dbReference type="NCBI Taxonomy" id="2762291"/>
    <lineage>
        <taxon>Bacteria</taxon>
        <taxon>Pseudomonadati</taxon>
        <taxon>Pseudomonadota</taxon>
        <taxon>Betaproteobacteria</taxon>
        <taxon>Burkholderiales</taxon>
        <taxon>Oxalobacteraceae</taxon>
        <taxon>Undibacterium</taxon>
    </lineage>
</organism>
<evidence type="ECO:0000313" key="4">
    <source>
        <dbReference type="Proteomes" id="UP000612361"/>
    </source>
</evidence>
<evidence type="ECO:0000259" key="2">
    <source>
        <dbReference type="Pfam" id="PF03109"/>
    </source>
</evidence>
<dbReference type="GO" id="GO:0016301">
    <property type="term" value="F:kinase activity"/>
    <property type="evidence" value="ECO:0007669"/>
    <property type="project" value="UniProtKB-KW"/>
</dbReference>
<comment type="caution">
    <text evidence="3">The sequence shown here is derived from an EMBL/GenBank/DDBJ whole genome shotgun (WGS) entry which is preliminary data.</text>
</comment>
<dbReference type="Pfam" id="PF03109">
    <property type="entry name" value="ABC1"/>
    <property type="match status" value="1"/>
</dbReference>
<comment type="similarity">
    <text evidence="1">Belongs to the protein kinase superfamily. ADCK protein kinase family.</text>
</comment>
<gene>
    <name evidence="3" type="ORF">H8K47_06765</name>
</gene>
<dbReference type="RefSeq" id="WP_186880644.1">
    <property type="nucleotide sequence ID" value="NZ_JACOGG010000005.1"/>
</dbReference>
<dbReference type="Proteomes" id="UP000612361">
    <property type="component" value="Unassembled WGS sequence"/>
</dbReference>
<dbReference type="SUPFAM" id="SSF56112">
    <property type="entry name" value="Protein kinase-like (PK-like)"/>
    <property type="match status" value="1"/>
</dbReference>
<keyword evidence="3" id="KW-0418">Kinase</keyword>
<dbReference type="PANTHER" id="PTHR10566:SF113">
    <property type="entry name" value="PROTEIN ACTIVITY OF BC1 COMPLEX KINASE 7, CHLOROPLASTIC"/>
    <property type="match status" value="1"/>
</dbReference>
<feature type="domain" description="ABC1 atypical kinase-like" evidence="2">
    <location>
        <begin position="96"/>
        <end position="332"/>
    </location>
</feature>
<keyword evidence="4" id="KW-1185">Reference proteome</keyword>
<dbReference type="PANTHER" id="PTHR10566">
    <property type="entry name" value="CHAPERONE-ACTIVITY OF BC1 COMPLEX CABC1 -RELATED"/>
    <property type="match status" value="1"/>
</dbReference>
<dbReference type="InterPro" id="IPR004147">
    <property type="entry name" value="ABC1_dom"/>
</dbReference>
<keyword evidence="3" id="KW-0808">Transferase</keyword>
<protein>
    <submittedName>
        <fullName evidence="3">AarF/ABC1/UbiB kinase family protein</fullName>
    </submittedName>
</protein>
<evidence type="ECO:0000256" key="1">
    <source>
        <dbReference type="ARBA" id="ARBA00009670"/>
    </source>
</evidence>
<dbReference type="InterPro" id="IPR011009">
    <property type="entry name" value="Kinase-like_dom_sf"/>
</dbReference>
<accession>A0A923KYX5</accession>
<dbReference type="InterPro" id="IPR050154">
    <property type="entry name" value="UbiB_kinase"/>
</dbReference>
<sequence length="455" mass="51552">MSKAPPESKLGRSALTGLALAHAGASRLGHKARHWMRKDTDKAAAQDAHEAELGRILFRTLNQLKGSALKISQMLSLDSDFLPPGVRRELAKGCHQVTPLNRALIHKVFQREFGKAPEQLYAQFEPLSFAAASLGQVHHARTHEGQMLAVKVQYPGIAATVTSDIRMLRTMLTTLGLGNDIMPRKDVVDSFVGEMEIKLMEELDYLHEAAQLNWFRQHCKLPGIAIPRTMPTLSSARVLSMEQLDGLHLDAWLASNPDQAQRDHFGQLLFDWFWYCVCELGYLHADPHPGNFMFMPDGRLAVLDFGCTKAMSPEFCSAMADSWRALLLDNETERNRALRLAYVDLHLLSPDLSQDRFDHEVLPVLQAVQDWKIQCFRTERFDFTHQSPYPVSLDQRNNQVLAQVEGYHPDMPYFDRAYLGLIHMLKSLGAVVNTGMPWVRNEGIHQQRMRSDYAT</sequence>
<dbReference type="AlphaFoldDB" id="A0A923KYX5"/>
<dbReference type="InterPro" id="IPR034646">
    <property type="entry name" value="ADCK3_dom"/>
</dbReference>
<reference evidence="3" key="1">
    <citation type="submission" date="2020-08" db="EMBL/GenBank/DDBJ databases">
        <title>Novel species isolated from subtropical streams in China.</title>
        <authorList>
            <person name="Lu H."/>
        </authorList>
    </citation>
    <scope>NUCLEOTIDE SEQUENCE</scope>
    <source>
        <strain evidence="3">CY7W</strain>
    </source>
</reference>
<proteinExistence type="inferred from homology"/>
<dbReference type="CDD" id="cd13970">
    <property type="entry name" value="ABC1_ADCK3"/>
    <property type="match status" value="1"/>
</dbReference>
<name>A0A923KYX5_9BURK</name>
<dbReference type="EMBL" id="JACOGG010000005">
    <property type="protein sequence ID" value="MBC3935058.1"/>
    <property type="molecule type" value="Genomic_DNA"/>
</dbReference>